<evidence type="ECO:0000256" key="3">
    <source>
        <dbReference type="ARBA" id="ARBA00023235"/>
    </source>
</evidence>
<dbReference type="InterPro" id="IPR000821">
    <property type="entry name" value="Ala_racemase"/>
</dbReference>
<dbReference type="InterPro" id="IPR029066">
    <property type="entry name" value="PLP-binding_barrel"/>
</dbReference>
<dbReference type="STRING" id="1197717.BED41_11990"/>
<dbReference type="UniPathway" id="UPA00042">
    <property type="reaction ID" value="UER00497"/>
</dbReference>
<accession>A0A1B2I6Y9</accession>
<reference evidence="8" key="1">
    <citation type="submission" date="2016-08" db="EMBL/GenBank/DDBJ databases">
        <title>Complete genome of Cloacibacillus porcorum.</title>
        <authorList>
            <person name="Looft T."/>
            <person name="Bayles D.O."/>
            <person name="Alt D.P."/>
        </authorList>
    </citation>
    <scope>NUCLEOTIDE SEQUENCE [LARGE SCALE GENOMIC DNA]</scope>
    <source>
        <strain evidence="8">CL-84</strain>
    </source>
</reference>
<comment type="catalytic activity">
    <reaction evidence="4">
        <text>L-alanine = D-alanine</text>
        <dbReference type="Rhea" id="RHEA:20249"/>
        <dbReference type="ChEBI" id="CHEBI:57416"/>
        <dbReference type="ChEBI" id="CHEBI:57972"/>
        <dbReference type="EC" id="5.1.1.1"/>
    </reaction>
</comment>
<feature type="domain" description="Alanine racemase C-terminal" evidence="7">
    <location>
        <begin position="247"/>
        <end position="376"/>
    </location>
</feature>
<comment type="pathway">
    <text evidence="4">Amino-acid biosynthesis; D-alanine biosynthesis; D-alanine from L-alanine: step 1/1.</text>
</comment>
<dbReference type="GO" id="GO:0005829">
    <property type="term" value="C:cytosol"/>
    <property type="evidence" value="ECO:0007669"/>
    <property type="project" value="TreeGrafter"/>
</dbReference>
<proteinExistence type="inferred from homology"/>
<dbReference type="AlphaFoldDB" id="A0A1B2I6Y9"/>
<dbReference type="SUPFAM" id="SSF51419">
    <property type="entry name" value="PLP-binding barrel"/>
    <property type="match status" value="1"/>
</dbReference>
<name>A0A1B2I6Y9_9BACT</name>
<dbReference type="PANTHER" id="PTHR30511">
    <property type="entry name" value="ALANINE RACEMASE"/>
    <property type="match status" value="1"/>
</dbReference>
<comment type="similarity">
    <text evidence="4">Belongs to the alanine racemase family.</text>
</comment>
<dbReference type="FunFam" id="3.20.20.10:FF:000002">
    <property type="entry name" value="Alanine racemase"/>
    <property type="match status" value="1"/>
</dbReference>
<evidence type="ECO:0000256" key="1">
    <source>
        <dbReference type="ARBA" id="ARBA00001933"/>
    </source>
</evidence>
<dbReference type="GO" id="GO:0008784">
    <property type="term" value="F:alanine racemase activity"/>
    <property type="evidence" value="ECO:0007669"/>
    <property type="project" value="UniProtKB-UniRule"/>
</dbReference>
<dbReference type="InterPro" id="IPR001608">
    <property type="entry name" value="Ala_racemase_N"/>
</dbReference>
<protein>
    <recommendedName>
        <fullName evidence="4">Alanine racemase</fullName>
        <ecNumber evidence="4">5.1.1.1</ecNumber>
    </recommendedName>
</protein>
<evidence type="ECO:0000259" key="7">
    <source>
        <dbReference type="SMART" id="SM01005"/>
    </source>
</evidence>
<organism evidence="8 9">
    <name type="scientific">Cloacibacillus porcorum</name>
    <dbReference type="NCBI Taxonomy" id="1197717"/>
    <lineage>
        <taxon>Bacteria</taxon>
        <taxon>Thermotogati</taxon>
        <taxon>Synergistota</taxon>
        <taxon>Synergistia</taxon>
        <taxon>Synergistales</taxon>
        <taxon>Synergistaceae</taxon>
        <taxon>Cloacibacillus</taxon>
    </lineage>
</organism>
<dbReference type="GeneID" id="83058567"/>
<dbReference type="InterPro" id="IPR009006">
    <property type="entry name" value="Ala_racemase/Decarboxylase_C"/>
</dbReference>
<evidence type="ECO:0000256" key="2">
    <source>
        <dbReference type="ARBA" id="ARBA00022898"/>
    </source>
</evidence>
<keyword evidence="9" id="KW-1185">Reference proteome</keyword>
<feature type="active site" description="Proton acceptor; specific for L-alanine" evidence="4">
    <location>
        <position position="268"/>
    </location>
</feature>
<dbReference type="SMART" id="SM01005">
    <property type="entry name" value="Ala_racemase_C"/>
    <property type="match status" value="1"/>
</dbReference>
<dbReference type="Pfam" id="PF00842">
    <property type="entry name" value="Ala_racemase_C"/>
    <property type="match status" value="1"/>
</dbReference>
<dbReference type="GO" id="GO:0030632">
    <property type="term" value="P:D-alanine biosynthetic process"/>
    <property type="evidence" value="ECO:0007669"/>
    <property type="project" value="UniProtKB-UniRule"/>
</dbReference>
<evidence type="ECO:0000256" key="6">
    <source>
        <dbReference type="PIRSR" id="PIRSR600821-52"/>
    </source>
</evidence>
<dbReference type="PROSITE" id="PS00395">
    <property type="entry name" value="ALANINE_RACEMASE"/>
    <property type="match status" value="1"/>
</dbReference>
<dbReference type="KEGG" id="cpor:BED41_11990"/>
<dbReference type="RefSeq" id="WP_066746595.1">
    <property type="nucleotide sequence ID" value="NZ_CP016757.1"/>
</dbReference>
<dbReference type="Gene3D" id="2.40.37.10">
    <property type="entry name" value="Lyase, Ornithine Decarboxylase, Chain A, domain 1"/>
    <property type="match status" value="1"/>
</dbReference>
<dbReference type="SUPFAM" id="SSF50621">
    <property type="entry name" value="Alanine racemase C-terminal domain-like"/>
    <property type="match status" value="1"/>
</dbReference>
<comment type="cofactor">
    <cofactor evidence="1 4 5">
        <name>pyridoxal 5'-phosphate</name>
        <dbReference type="ChEBI" id="CHEBI:597326"/>
    </cofactor>
</comment>
<dbReference type="OrthoDB" id="9813814at2"/>
<dbReference type="Proteomes" id="UP000093044">
    <property type="component" value="Chromosome"/>
</dbReference>
<dbReference type="PRINTS" id="PR00992">
    <property type="entry name" value="ALARACEMASE"/>
</dbReference>
<dbReference type="HAMAP" id="MF_01201">
    <property type="entry name" value="Ala_racemase"/>
    <property type="match status" value="1"/>
</dbReference>
<dbReference type="InterPro" id="IPR020622">
    <property type="entry name" value="Ala_racemase_pyridoxalP-BS"/>
</dbReference>
<dbReference type="EMBL" id="CP016757">
    <property type="protein sequence ID" value="ANZ45735.1"/>
    <property type="molecule type" value="Genomic_DNA"/>
</dbReference>
<evidence type="ECO:0000256" key="4">
    <source>
        <dbReference type="HAMAP-Rule" id="MF_01201"/>
    </source>
</evidence>
<dbReference type="InterPro" id="IPR011079">
    <property type="entry name" value="Ala_racemase_C"/>
</dbReference>
<feature type="binding site" evidence="4 6">
    <location>
        <position position="317"/>
    </location>
    <ligand>
        <name>substrate</name>
    </ligand>
</feature>
<dbReference type="PANTHER" id="PTHR30511:SF0">
    <property type="entry name" value="ALANINE RACEMASE, CATABOLIC-RELATED"/>
    <property type="match status" value="1"/>
</dbReference>
<comment type="function">
    <text evidence="4">Catalyzes the interconversion of L-alanine and D-alanine. May also act on other amino acids.</text>
</comment>
<gene>
    <name evidence="8" type="ORF">BED41_11990</name>
</gene>
<dbReference type="Gene3D" id="3.20.20.10">
    <property type="entry name" value="Alanine racemase"/>
    <property type="match status" value="1"/>
</dbReference>
<keyword evidence="3 4" id="KW-0413">Isomerase</keyword>
<dbReference type="GO" id="GO:0030170">
    <property type="term" value="F:pyridoxal phosphate binding"/>
    <property type="evidence" value="ECO:0007669"/>
    <property type="project" value="UniProtKB-UniRule"/>
</dbReference>
<evidence type="ECO:0000313" key="9">
    <source>
        <dbReference type="Proteomes" id="UP000093044"/>
    </source>
</evidence>
<dbReference type="CDD" id="cd00430">
    <property type="entry name" value="PLPDE_III_AR"/>
    <property type="match status" value="1"/>
</dbReference>
<feature type="active site" description="Proton acceptor; specific for D-alanine" evidence="4">
    <location>
        <position position="38"/>
    </location>
</feature>
<evidence type="ECO:0000256" key="5">
    <source>
        <dbReference type="PIRSR" id="PIRSR600821-50"/>
    </source>
</evidence>
<keyword evidence="2 4" id="KW-0663">Pyridoxal phosphate</keyword>
<feature type="binding site" evidence="4 6">
    <location>
        <position position="137"/>
    </location>
    <ligand>
        <name>substrate</name>
    </ligand>
</feature>
<dbReference type="EC" id="5.1.1.1" evidence="4"/>
<evidence type="ECO:0000313" key="8">
    <source>
        <dbReference type="EMBL" id="ANZ45735.1"/>
    </source>
</evidence>
<sequence>MKRHERVCASIDLDAIMENLNSIGGNLTEGVKIIAIVKADAYGHGAVPISQAIERESRIWGFAVSTTEEAVELREGGITKPVLILGHTFPEDYETLVERDIRPTVFGLAAARELSGAAARAGRILPAHLAVDTGMSRIGLRGPHESLAEIIAISELPNLRLEGIFTHFARADESEPSFTARQLDIFHTFLRLVDGAGISIPMRHCNNSAGSLWHRDGDMEAVRPGIALYGVYPSDETLNTGVRLRPAMEIKSHISHVKDVEAGVPVSYGGTYVTTRDSTRIATIPVGYADGYPRSLSNRGSVLIGGRRARIIGRICMDQFMADVTDIPGVCQGDEVTLLGRDGGECIPVEELSELSGRFPYEFLCCVGKRVPRVYRRSNQGEEL</sequence>
<dbReference type="NCBIfam" id="TIGR00492">
    <property type="entry name" value="alr"/>
    <property type="match status" value="1"/>
</dbReference>
<feature type="modified residue" description="N6-(pyridoxal phosphate)lysine" evidence="4 5">
    <location>
        <position position="38"/>
    </location>
</feature>
<dbReference type="Pfam" id="PF01168">
    <property type="entry name" value="Ala_racemase_N"/>
    <property type="match status" value="1"/>
</dbReference>